<comment type="caution">
    <text evidence="5">The sequence shown here is derived from an EMBL/GenBank/DDBJ whole genome shotgun (WGS) entry which is preliminary data.</text>
</comment>
<dbReference type="PANTHER" id="PTHR13471">
    <property type="entry name" value="TETRATRICOPEPTIDE-LIKE HELICAL"/>
    <property type="match status" value="1"/>
</dbReference>
<dbReference type="GO" id="GO:0071013">
    <property type="term" value="C:catalytic step 2 spliceosome"/>
    <property type="evidence" value="ECO:0007669"/>
    <property type="project" value="TreeGrafter"/>
</dbReference>
<keyword evidence="3" id="KW-0539">Nucleus</keyword>
<dbReference type="GO" id="GO:0031048">
    <property type="term" value="P:regulatory ncRNA-mediated heterochromatin formation"/>
    <property type="evidence" value="ECO:0007669"/>
    <property type="project" value="TreeGrafter"/>
</dbReference>
<feature type="region of interest" description="Disordered" evidence="4">
    <location>
        <begin position="454"/>
        <end position="476"/>
    </location>
</feature>
<comment type="subcellular location">
    <subcellularLocation>
        <location evidence="1">Nucleus</location>
    </subcellularLocation>
</comment>
<dbReference type="Pfam" id="PF08424">
    <property type="entry name" value="NRDE-2"/>
    <property type="match status" value="1"/>
</dbReference>
<protein>
    <submittedName>
        <fullName evidence="5">DUF1740-domain-containing protein</fullName>
    </submittedName>
</protein>
<gene>
    <name evidence="5" type="ORF">P691DRAFT_654761</name>
</gene>
<comment type="similarity">
    <text evidence="2">Belongs to the NRDE2 family.</text>
</comment>
<dbReference type="PANTHER" id="PTHR13471:SF0">
    <property type="entry name" value="NUCLEAR EXOSOME REGULATOR NRDE2"/>
    <property type="match status" value="1"/>
</dbReference>
<evidence type="ECO:0000256" key="2">
    <source>
        <dbReference type="ARBA" id="ARBA00009265"/>
    </source>
</evidence>
<accession>A0A9P6C7P9</accession>
<keyword evidence="6" id="KW-1185">Reference proteome</keyword>
<dbReference type="OrthoDB" id="297219at2759"/>
<reference evidence="5" key="1">
    <citation type="submission" date="2020-11" db="EMBL/GenBank/DDBJ databases">
        <authorList>
            <consortium name="DOE Joint Genome Institute"/>
            <person name="Ahrendt S."/>
            <person name="Riley R."/>
            <person name="Andreopoulos W."/>
            <person name="Labutti K."/>
            <person name="Pangilinan J."/>
            <person name="Ruiz-Duenas F.J."/>
            <person name="Barrasa J.M."/>
            <person name="Sanchez-Garcia M."/>
            <person name="Camarero S."/>
            <person name="Miyauchi S."/>
            <person name="Serrano A."/>
            <person name="Linde D."/>
            <person name="Babiker R."/>
            <person name="Drula E."/>
            <person name="Ayuso-Fernandez I."/>
            <person name="Pacheco R."/>
            <person name="Padilla G."/>
            <person name="Ferreira P."/>
            <person name="Barriuso J."/>
            <person name="Kellner H."/>
            <person name="Castanera R."/>
            <person name="Alfaro M."/>
            <person name="Ramirez L."/>
            <person name="Pisabarro A.G."/>
            <person name="Kuo A."/>
            <person name="Tritt A."/>
            <person name="Lipzen A."/>
            <person name="He G."/>
            <person name="Yan M."/>
            <person name="Ng V."/>
            <person name="Cullen D."/>
            <person name="Martin F."/>
            <person name="Rosso M.-N."/>
            <person name="Henrissat B."/>
            <person name="Hibbett D."/>
            <person name="Martinez A.T."/>
            <person name="Grigoriev I.V."/>
        </authorList>
    </citation>
    <scope>NUCLEOTIDE SEQUENCE</scope>
    <source>
        <strain evidence="5">MF-IS2</strain>
    </source>
</reference>
<feature type="region of interest" description="Disordered" evidence="4">
    <location>
        <begin position="192"/>
        <end position="243"/>
    </location>
</feature>
<feature type="compositionally biased region" description="Low complexity" evidence="4">
    <location>
        <begin position="1"/>
        <end position="17"/>
    </location>
</feature>
<evidence type="ECO:0000256" key="3">
    <source>
        <dbReference type="ARBA" id="ARBA00023242"/>
    </source>
</evidence>
<dbReference type="Gene3D" id="1.25.40.10">
    <property type="entry name" value="Tetratricopeptide repeat domain"/>
    <property type="match status" value="1"/>
</dbReference>
<dbReference type="EMBL" id="MU151051">
    <property type="protein sequence ID" value="KAF9455047.1"/>
    <property type="molecule type" value="Genomic_DNA"/>
</dbReference>
<feature type="region of interest" description="Disordered" evidence="4">
    <location>
        <begin position="1045"/>
        <end position="1069"/>
    </location>
</feature>
<feature type="compositionally biased region" description="Basic and acidic residues" evidence="4">
    <location>
        <begin position="27"/>
        <end position="46"/>
    </location>
</feature>
<evidence type="ECO:0000256" key="4">
    <source>
        <dbReference type="SAM" id="MobiDB-lite"/>
    </source>
</evidence>
<evidence type="ECO:0000313" key="5">
    <source>
        <dbReference type="EMBL" id="KAF9455047.1"/>
    </source>
</evidence>
<sequence>MSAPSFSSFPPSFSSFPNLESGPSNGESDRERGRGKGSEREWDKERKPKHKHRDREGKGKSERRHRSPSTEGHTRAHNPGVDLPKHDEAYRLYITDTKGDPLTLQYGGLYTGDVPRYRLYRGGRQILGLSKSWTVFRRSGNGIEVGFRGTSKLVGLSDSSTRSLLALPPTKKLLPSTTSSSKYEEVDGVIRLPTRRGRKQPEDSYRAITISRDADLDSDSDSTASSAVGEDSEDEGSVGSPTLNTLQLTIKNLEQELTEKPAAIDKWLTLLNHTLSTIPITSRNATKARSEITVAVLSRALSADPHNMTSKLLRLRYIKAGEEIWQEAKLTAEWEEALKVGGVEIWIEWLEWRIRNCKKGMDGLVEDVSRIYATLRNDNTEAAELMRLRVFWRMTIVYKNAGFTEKAMAMFQAQVELTFKVPQRLLNAPLEARLAELEEFWDSEAPRIGEEGAHGWNRWHGSGKPSATPLSATLTRGDGKQVTQLDPYRQWAFCETQQDQSSLFPAKSFDDETEADPYSTVLFSDIRAFLFEARFPSTWSTLRLAWLSFLGLHVPGFVASLTDHDLNWDDRWNMGYLTNQPHLDIIFPTDANRKALTTESSAGVLVGREREYANSFGIPVRVWGNGVVGCLDAAVNGSRELRSWWTQEDVAGVDVLVVRRVFAQLRTGSRDVGWDELALAFESVVNLKNSLKLSRSLVSTAQDSLLHWAAHAQLERMRGRLDDARKVYQTVLIASKPAQTTTGLPILWWDWAELEWMAGNDEQAINIVLRSIGLESASSGAVVLRAKRGLEDSAEALKPFIYDEVKAKEREAWIKLRALLEIITGKDVASMLQVFDTYIQSRDCPDVANESILTASLVLLYRYGFILKNPVPPTIIRERASEALELYPSNSVILGIFLESEKGQGVWGRVRRMLSDADMNVGKVKDVARRVEEVWVAGWEKGRWGSEIERTRSGLAGAVESERTRASPVIWRIYLEFEIRTGDLHKAKRILYRAIGECPLYKGLYMLAFGVLRSAFAAHELNSLADLMAERGLRLRKGLDEVLEESDIEGAEEQAWDSEEEESELSEIEQRADELRRLMPY</sequence>
<dbReference type="InterPro" id="IPR011990">
    <property type="entry name" value="TPR-like_helical_dom_sf"/>
</dbReference>
<proteinExistence type="inferred from homology"/>
<feature type="compositionally biased region" description="Acidic residues" evidence="4">
    <location>
        <begin position="1045"/>
        <end position="1067"/>
    </location>
</feature>
<feature type="region of interest" description="Disordered" evidence="4">
    <location>
        <begin position="1"/>
        <end position="84"/>
    </location>
</feature>
<dbReference type="Proteomes" id="UP000807342">
    <property type="component" value="Unassembled WGS sequence"/>
</dbReference>
<dbReference type="SUPFAM" id="SSF48452">
    <property type="entry name" value="TPR-like"/>
    <property type="match status" value="1"/>
</dbReference>
<organism evidence="5 6">
    <name type="scientific">Macrolepiota fuliginosa MF-IS2</name>
    <dbReference type="NCBI Taxonomy" id="1400762"/>
    <lineage>
        <taxon>Eukaryota</taxon>
        <taxon>Fungi</taxon>
        <taxon>Dikarya</taxon>
        <taxon>Basidiomycota</taxon>
        <taxon>Agaricomycotina</taxon>
        <taxon>Agaricomycetes</taxon>
        <taxon>Agaricomycetidae</taxon>
        <taxon>Agaricales</taxon>
        <taxon>Agaricineae</taxon>
        <taxon>Agaricaceae</taxon>
        <taxon>Macrolepiota</taxon>
    </lineage>
</organism>
<evidence type="ECO:0000313" key="6">
    <source>
        <dbReference type="Proteomes" id="UP000807342"/>
    </source>
</evidence>
<dbReference type="AlphaFoldDB" id="A0A9P6C7P9"/>
<evidence type="ECO:0000256" key="1">
    <source>
        <dbReference type="ARBA" id="ARBA00004123"/>
    </source>
</evidence>
<name>A0A9P6C7P9_9AGAR</name>
<dbReference type="GO" id="GO:1902369">
    <property type="term" value="P:negative regulation of RNA catabolic process"/>
    <property type="evidence" value="ECO:0007669"/>
    <property type="project" value="TreeGrafter"/>
</dbReference>
<dbReference type="InterPro" id="IPR013633">
    <property type="entry name" value="NRDE-2"/>
</dbReference>